<feature type="compositionally biased region" description="Basic residues" evidence="1">
    <location>
        <begin position="220"/>
        <end position="229"/>
    </location>
</feature>
<feature type="region of interest" description="Disordered" evidence="1">
    <location>
        <begin position="86"/>
        <end position="247"/>
    </location>
</feature>
<dbReference type="AlphaFoldDB" id="N0B5Y1"/>
<feature type="compositionally biased region" description="Basic residues" evidence="1">
    <location>
        <begin position="237"/>
        <end position="247"/>
    </location>
</feature>
<keyword evidence="2" id="KW-0732">Signal</keyword>
<protein>
    <submittedName>
        <fullName evidence="3">Uncharacterized protein</fullName>
    </submittedName>
</protein>
<feature type="compositionally biased region" description="Basic residues" evidence="1">
    <location>
        <begin position="199"/>
        <end position="212"/>
    </location>
</feature>
<evidence type="ECO:0000313" key="4">
    <source>
        <dbReference type="Proteomes" id="UP000005952"/>
    </source>
</evidence>
<dbReference type="EMBL" id="CP005587">
    <property type="protein sequence ID" value="AGK57652.1"/>
    <property type="molecule type" value="Genomic_DNA"/>
</dbReference>
<gene>
    <name evidence="3" type="ORF">HYPDE_29888</name>
</gene>
<name>N0B5Y1_9HYPH</name>
<feature type="signal peptide" evidence="2">
    <location>
        <begin position="1"/>
        <end position="21"/>
    </location>
</feature>
<keyword evidence="4" id="KW-1185">Reference proteome</keyword>
<evidence type="ECO:0000313" key="3">
    <source>
        <dbReference type="EMBL" id="AGK57652.1"/>
    </source>
</evidence>
<dbReference type="STRING" id="670307.HYPDE_29888"/>
<feature type="compositionally biased region" description="Basic and acidic residues" evidence="1">
    <location>
        <begin position="170"/>
        <end position="181"/>
    </location>
</feature>
<accession>N0B5Y1</accession>
<feature type="compositionally biased region" description="Basic and acidic residues" evidence="1">
    <location>
        <begin position="132"/>
        <end position="146"/>
    </location>
</feature>
<organism evidence="3 4">
    <name type="scientific">Hyphomicrobium denitrificans 1NES1</name>
    <dbReference type="NCBI Taxonomy" id="670307"/>
    <lineage>
        <taxon>Bacteria</taxon>
        <taxon>Pseudomonadati</taxon>
        <taxon>Pseudomonadota</taxon>
        <taxon>Alphaproteobacteria</taxon>
        <taxon>Hyphomicrobiales</taxon>
        <taxon>Hyphomicrobiaceae</taxon>
        <taxon>Hyphomicrobium</taxon>
    </lineage>
</organism>
<dbReference type="HOGENOM" id="CLU_1198471_0_0_5"/>
<dbReference type="Proteomes" id="UP000005952">
    <property type="component" value="Chromosome"/>
</dbReference>
<feature type="chain" id="PRO_5004105880" evidence="2">
    <location>
        <begin position="22"/>
        <end position="247"/>
    </location>
</feature>
<evidence type="ECO:0000256" key="2">
    <source>
        <dbReference type="SAM" id="SignalP"/>
    </source>
</evidence>
<reference evidence="3 4" key="1">
    <citation type="journal article" date="2013" name="Genome Announc.">
        <title>Genome sequences for three denitrifying bacterial strains isolated from a uranium- and nitrate-contaminated subsurface environment.</title>
        <authorList>
            <person name="Venkatramanan R."/>
            <person name="Prakash O."/>
            <person name="Woyke T."/>
            <person name="Chain P."/>
            <person name="Goodwin L.A."/>
            <person name="Watson D."/>
            <person name="Brooks S."/>
            <person name="Kostka J.E."/>
            <person name="Green S.J."/>
        </authorList>
    </citation>
    <scope>NUCLEOTIDE SEQUENCE [LARGE SCALE GENOMIC DNA]</scope>
    <source>
        <strain evidence="3 4">1NES1</strain>
    </source>
</reference>
<evidence type="ECO:0000256" key="1">
    <source>
        <dbReference type="SAM" id="MobiDB-lite"/>
    </source>
</evidence>
<sequence>MTRTLLLATAAFLLSVSGASAVGFLTQMNCASDYYAYCSQFQVGSKELRVCMRRAGPKLSKSCLNALIADGEVSKAEVEKTKQEILAAKNPAKQSPPVKQKGEEQKQKRTAVAKADDAPQATDARSRKEKKPVRETEVSQKTEKLTLNEQTFAALKQRQPKFIEEAAAEEMPKPRDPDKRARSSAAESASAKIDEPHAQHRTSAHKKKTAKKSKAETPSGHKKSKAKVAAKKEKSRNAKRSKRLAGE</sequence>
<dbReference type="KEGG" id="hdt:HYPDE_29888"/>
<proteinExistence type="predicted"/>
<dbReference type="RefSeq" id="WP_015597687.1">
    <property type="nucleotide sequence ID" value="NC_021172.1"/>
</dbReference>